<dbReference type="PROSITE" id="PS51257">
    <property type="entry name" value="PROKAR_LIPOPROTEIN"/>
    <property type="match status" value="1"/>
</dbReference>
<comment type="caution">
    <text evidence="1">The sequence shown here is derived from an EMBL/GenBank/DDBJ whole genome shotgun (WGS) entry which is preliminary data.</text>
</comment>
<dbReference type="Proteomes" id="UP001168552">
    <property type="component" value="Unassembled WGS sequence"/>
</dbReference>
<reference evidence="1" key="1">
    <citation type="submission" date="2023-06" db="EMBL/GenBank/DDBJ databases">
        <title>Cytophagales bacterium Strain LB-30, isolated from soil.</title>
        <authorList>
            <person name="Liu B."/>
        </authorList>
    </citation>
    <scope>NUCLEOTIDE SEQUENCE</scope>
    <source>
        <strain evidence="1">LB-30</strain>
    </source>
</reference>
<evidence type="ECO:0000313" key="1">
    <source>
        <dbReference type="EMBL" id="MDN4165635.1"/>
    </source>
</evidence>
<evidence type="ECO:0000313" key="2">
    <source>
        <dbReference type="Proteomes" id="UP001168552"/>
    </source>
</evidence>
<accession>A0ABT8F5G8</accession>
<organism evidence="1 2">
    <name type="scientific">Shiella aurantiaca</name>
    <dbReference type="NCBI Taxonomy" id="3058365"/>
    <lineage>
        <taxon>Bacteria</taxon>
        <taxon>Pseudomonadati</taxon>
        <taxon>Bacteroidota</taxon>
        <taxon>Cytophagia</taxon>
        <taxon>Cytophagales</taxon>
        <taxon>Shiellaceae</taxon>
        <taxon>Shiella</taxon>
    </lineage>
</organism>
<evidence type="ECO:0008006" key="3">
    <source>
        <dbReference type="Google" id="ProtNLM"/>
    </source>
</evidence>
<gene>
    <name evidence="1" type="ORF">QWY31_08985</name>
</gene>
<sequence>MKTYASLLTLSGLLMLGACDKEDPVQELEQEVITDVTLTFTELDANGNPTATTLSFTASDPEGVELGGNPEIETISGLEAGKSYRLSLDLFNGIANESITEEIEEEDAEHQFFFLGSAFDEAFSYVYEDEDADGNPVGLLGTVAVAANASGNSVIRVILRHDLDKSNASAQNPNWAEYEQAGGETDLDVSFPVQF</sequence>
<proteinExistence type="predicted"/>
<dbReference type="RefSeq" id="WP_320004165.1">
    <property type="nucleotide sequence ID" value="NZ_JAUHJS010000004.1"/>
</dbReference>
<protein>
    <recommendedName>
        <fullName evidence="3">Type 1 periplasmic binding fold superfamily protein</fullName>
    </recommendedName>
</protein>
<keyword evidence="2" id="KW-1185">Reference proteome</keyword>
<name>A0ABT8F5G8_9BACT</name>
<dbReference type="EMBL" id="JAUHJS010000004">
    <property type="protein sequence ID" value="MDN4165635.1"/>
    <property type="molecule type" value="Genomic_DNA"/>
</dbReference>